<keyword evidence="3" id="KW-1185">Reference proteome</keyword>
<comment type="caution">
    <text evidence="2">The sequence shown here is derived from an EMBL/GenBank/DDBJ whole genome shotgun (WGS) entry which is preliminary data.</text>
</comment>
<evidence type="ECO:0000256" key="1">
    <source>
        <dbReference type="SAM" id="MobiDB-lite"/>
    </source>
</evidence>
<proteinExistence type="predicted"/>
<dbReference type="Proteomes" id="UP001458880">
    <property type="component" value="Unassembled WGS sequence"/>
</dbReference>
<feature type="region of interest" description="Disordered" evidence="1">
    <location>
        <begin position="1"/>
        <end position="89"/>
    </location>
</feature>
<gene>
    <name evidence="2" type="ORF">QE152_g13267</name>
</gene>
<accession>A0AAW1LCS6</accession>
<sequence>MDTLYKSPIEDSLHREVGPSAPQRGRPPRREVGPSAFTLGGRPLGSTERKTTSKPPKPTSKPPKPTSKPPETNLKPKGADGAALPGGCA</sequence>
<feature type="compositionally biased region" description="Basic and acidic residues" evidence="1">
    <location>
        <begin position="8"/>
        <end position="17"/>
    </location>
</feature>
<dbReference type="EMBL" id="JASPKY010000125">
    <property type="protein sequence ID" value="KAK9731863.1"/>
    <property type="molecule type" value="Genomic_DNA"/>
</dbReference>
<reference evidence="2 3" key="1">
    <citation type="journal article" date="2024" name="BMC Genomics">
        <title>De novo assembly and annotation of Popillia japonica's genome with initial clues to its potential as an invasive pest.</title>
        <authorList>
            <person name="Cucini C."/>
            <person name="Boschi S."/>
            <person name="Funari R."/>
            <person name="Cardaioli E."/>
            <person name="Iannotti N."/>
            <person name="Marturano G."/>
            <person name="Paoli F."/>
            <person name="Bruttini M."/>
            <person name="Carapelli A."/>
            <person name="Frati F."/>
            <person name="Nardi F."/>
        </authorList>
    </citation>
    <scope>NUCLEOTIDE SEQUENCE [LARGE SCALE GENOMIC DNA]</scope>
    <source>
        <strain evidence="2">DMR45628</strain>
    </source>
</reference>
<name>A0AAW1LCS6_POPJA</name>
<evidence type="ECO:0000313" key="2">
    <source>
        <dbReference type="EMBL" id="KAK9731863.1"/>
    </source>
</evidence>
<dbReference type="AlphaFoldDB" id="A0AAW1LCS6"/>
<organism evidence="2 3">
    <name type="scientific">Popillia japonica</name>
    <name type="common">Japanese beetle</name>
    <dbReference type="NCBI Taxonomy" id="7064"/>
    <lineage>
        <taxon>Eukaryota</taxon>
        <taxon>Metazoa</taxon>
        <taxon>Ecdysozoa</taxon>
        <taxon>Arthropoda</taxon>
        <taxon>Hexapoda</taxon>
        <taxon>Insecta</taxon>
        <taxon>Pterygota</taxon>
        <taxon>Neoptera</taxon>
        <taxon>Endopterygota</taxon>
        <taxon>Coleoptera</taxon>
        <taxon>Polyphaga</taxon>
        <taxon>Scarabaeiformia</taxon>
        <taxon>Scarabaeidae</taxon>
        <taxon>Rutelinae</taxon>
        <taxon>Popillia</taxon>
    </lineage>
</organism>
<protein>
    <submittedName>
        <fullName evidence="2">Uncharacterized protein</fullName>
    </submittedName>
</protein>
<evidence type="ECO:0000313" key="3">
    <source>
        <dbReference type="Proteomes" id="UP001458880"/>
    </source>
</evidence>
<feature type="compositionally biased region" description="Pro residues" evidence="1">
    <location>
        <begin position="55"/>
        <end position="68"/>
    </location>
</feature>